<protein>
    <submittedName>
        <fullName evidence="1">Uncharacterized protein</fullName>
    </submittedName>
</protein>
<evidence type="ECO:0000313" key="1">
    <source>
        <dbReference type="EMBL" id="QCG75964.1"/>
    </source>
</evidence>
<sequence>MSSIFYLSKWTEYIVILNNKRIRLSTAKYSIGYVSLETPRRTFYWTLFG</sequence>
<organism evidence="1 2">
    <name type="scientific">Pseudomonas phage vB_PaeM_PA5oct</name>
    <dbReference type="NCBI Taxonomy" id="2163605"/>
    <lineage>
        <taxon>Viruses</taxon>
        <taxon>Duplodnaviria</taxon>
        <taxon>Heunggongvirae</taxon>
        <taxon>Uroviricota</taxon>
        <taxon>Caudoviricetes</taxon>
        <taxon>Arenbergviridae</taxon>
        <taxon>Wroclawvirus</taxon>
        <taxon>Wroclawvirus PA5oct</taxon>
    </lineage>
</organism>
<gene>
    <name evidence="1" type="ORF">EST35_0082</name>
</gene>
<accession>A0A4Y5JTI0</accession>
<evidence type="ECO:0000313" key="2">
    <source>
        <dbReference type="Proteomes" id="UP000316733"/>
    </source>
</evidence>
<dbReference type="EMBL" id="MK797984">
    <property type="protein sequence ID" value="QCG75964.1"/>
    <property type="molecule type" value="Genomic_DNA"/>
</dbReference>
<dbReference type="Proteomes" id="UP000316733">
    <property type="component" value="Segment"/>
</dbReference>
<proteinExistence type="predicted"/>
<reference evidence="2" key="1">
    <citation type="journal article" date="2020" name="bioRxiv">
        <title>Integrative omics analysis of Pseudomonas aeruginosa virus PA5oct highlights the molecular complexity of jumbo phages.</title>
        <authorList>
            <person name="Lood C."/>
            <person name="Danis-Wlodarczyk K."/>
            <person name="Blasdel B.G."/>
            <person name="Jang H.B."/>
            <person name="Vandenheuvel D."/>
            <person name="Briers Y."/>
            <person name="Noben J.-P."/>
            <person name="van Noort V."/>
            <person name="Drulis-Kawa Z."/>
            <person name="Lavigne R."/>
        </authorList>
    </citation>
    <scope>NUCLEOTIDE SEQUENCE [LARGE SCALE GENOMIC DNA]</scope>
</reference>
<name>A0A4Y5JTI0_9CAUD</name>
<keyword evidence="2" id="KW-1185">Reference proteome</keyword>